<accession>A0A6I4TFE3</accession>
<dbReference type="Proteomes" id="UP000439522">
    <property type="component" value="Unassembled WGS sequence"/>
</dbReference>
<gene>
    <name evidence="1" type="ORF">GRI40_12325</name>
</gene>
<sequence>MLVQDVGGWEGPAVGINGSFAVKDDCLVFETGQVAMTPILPAASRLERTSDGGLAIVLELGGARDTVLLGRSFALAGDVISATAARELSSQVIPDRCPSTVLRTAGFRQ</sequence>
<reference evidence="1 2" key="1">
    <citation type="submission" date="2019-12" db="EMBL/GenBank/DDBJ databases">
        <title>Genomic-based taxomic classification of the family Erythrobacteraceae.</title>
        <authorList>
            <person name="Xu L."/>
        </authorList>
    </citation>
    <scope>NUCLEOTIDE SEQUENCE [LARGE SCALE GENOMIC DNA]</scope>
    <source>
        <strain evidence="1 2">100921-2</strain>
    </source>
</reference>
<evidence type="ECO:0000313" key="1">
    <source>
        <dbReference type="EMBL" id="MXO76002.1"/>
    </source>
</evidence>
<dbReference type="EMBL" id="WTZA01000002">
    <property type="protein sequence ID" value="MXO76002.1"/>
    <property type="molecule type" value="Genomic_DNA"/>
</dbReference>
<keyword evidence="2" id="KW-1185">Reference proteome</keyword>
<name>A0A6I4TFE3_9SPHN</name>
<organism evidence="1 2">
    <name type="scientific">Tsuneonella aeria</name>
    <dbReference type="NCBI Taxonomy" id="1837929"/>
    <lineage>
        <taxon>Bacteria</taxon>
        <taxon>Pseudomonadati</taxon>
        <taxon>Pseudomonadota</taxon>
        <taxon>Alphaproteobacteria</taxon>
        <taxon>Sphingomonadales</taxon>
        <taxon>Erythrobacteraceae</taxon>
        <taxon>Tsuneonella</taxon>
    </lineage>
</organism>
<dbReference type="RefSeq" id="WP_160611840.1">
    <property type="nucleotide sequence ID" value="NZ_WTZA01000002.1"/>
</dbReference>
<dbReference type="AlphaFoldDB" id="A0A6I4TFE3"/>
<proteinExistence type="predicted"/>
<protein>
    <submittedName>
        <fullName evidence="1">Uncharacterized protein</fullName>
    </submittedName>
</protein>
<comment type="caution">
    <text evidence="1">The sequence shown here is derived from an EMBL/GenBank/DDBJ whole genome shotgun (WGS) entry which is preliminary data.</text>
</comment>
<evidence type="ECO:0000313" key="2">
    <source>
        <dbReference type="Proteomes" id="UP000439522"/>
    </source>
</evidence>